<feature type="compositionally biased region" description="Low complexity" evidence="1">
    <location>
        <begin position="29"/>
        <end position="46"/>
    </location>
</feature>
<sequence>MSIIRRHSADSRNGIQLSADQPRQDDPALRGLGSSLRGRGVSLLDLPAGPQDTVRP</sequence>
<proteinExistence type="predicted"/>
<gene>
    <name evidence="2" type="ORF">DPMN_166763</name>
</gene>
<dbReference type="Proteomes" id="UP000828390">
    <property type="component" value="Unassembled WGS sequence"/>
</dbReference>
<evidence type="ECO:0000256" key="1">
    <source>
        <dbReference type="SAM" id="MobiDB-lite"/>
    </source>
</evidence>
<reference evidence="2" key="1">
    <citation type="journal article" date="2019" name="bioRxiv">
        <title>The Genome of the Zebra Mussel, Dreissena polymorpha: A Resource for Invasive Species Research.</title>
        <authorList>
            <person name="McCartney M.A."/>
            <person name="Auch B."/>
            <person name="Kono T."/>
            <person name="Mallez S."/>
            <person name="Zhang Y."/>
            <person name="Obille A."/>
            <person name="Becker A."/>
            <person name="Abrahante J.E."/>
            <person name="Garbe J."/>
            <person name="Badalamenti J.P."/>
            <person name="Herman A."/>
            <person name="Mangelson H."/>
            <person name="Liachko I."/>
            <person name="Sullivan S."/>
            <person name="Sone E.D."/>
            <person name="Koren S."/>
            <person name="Silverstein K.A.T."/>
            <person name="Beckman K.B."/>
            <person name="Gohl D.M."/>
        </authorList>
    </citation>
    <scope>NUCLEOTIDE SEQUENCE</scope>
    <source>
        <strain evidence="2">Duluth1</strain>
        <tissue evidence="2">Whole animal</tissue>
    </source>
</reference>
<organism evidence="2 3">
    <name type="scientific">Dreissena polymorpha</name>
    <name type="common">Zebra mussel</name>
    <name type="synonym">Mytilus polymorpha</name>
    <dbReference type="NCBI Taxonomy" id="45954"/>
    <lineage>
        <taxon>Eukaryota</taxon>
        <taxon>Metazoa</taxon>
        <taxon>Spiralia</taxon>
        <taxon>Lophotrochozoa</taxon>
        <taxon>Mollusca</taxon>
        <taxon>Bivalvia</taxon>
        <taxon>Autobranchia</taxon>
        <taxon>Heteroconchia</taxon>
        <taxon>Euheterodonta</taxon>
        <taxon>Imparidentia</taxon>
        <taxon>Neoheterodontei</taxon>
        <taxon>Myida</taxon>
        <taxon>Dreissenoidea</taxon>
        <taxon>Dreissenidae</taxon>
        <taxon>Dreissena</taxon>
    </lineage>
</organism>
<dbReference type="AlphaFoldDB" id="A0A9D4IXW9"/>
<reference evidence="2" key="2">
    <citation type="submission" date="2020-11" db="EMBL/GenBank/DDBJ databases">
        <authorList>
            <person name="McCartney M.A."/>
            <person name="Auch B."/>
            <person name="Kono T."/>
            <person name="Mallez S."/>
            <person name="Becker A."/>
            <person name="Gohl D.M."/>
            <person name="Silverstein K.A.T."/>
            <person name="Koren S."/>
            <person name="Bechman K.B."/>
            <person name="Herman A."/>
            <person name="Abrahante J.E."/>
            <person name="Garbe J."/>
        </authorList>
    </citation>
    <scope>NUCLEOTIDE SEQUENCE</scope>
    <source>
        <strain evidence="2">Duluth1</strain>
        <tissue evidence="2">Whole animal</tissue>
    </source>
</reference>
<evidence type="ECO:0000313" key="2">
    <source>
        <dbReference type="EMBL" id="KAH3788617.1"/>
    </source>
</evidence>
<evidence type="ECO:0000313" key="3">
    <source>
        <dbReference type="Proteomes" id="UP000828390"/>
    </source>
</evidence>
<accession>A0A9D4IXW9</accession>
<comment type="caution">
    <text evidence="2">The sequence shown here is derived from an EMBL/GenBank/DDBJ whole genome shotgun (WGS) entry which is preliminary data.</text>
</comment>
<keyword evidence="3" id="KW-1185">Reference proteome</keyword>
<feature type="region of interest" description="Disordered" evidence="1">
    <location>
        <begin position="1"/>
        <end position="56"/>
    </location>
</feature>
<feature type="compositionally biased region" description="Polar residues" evidence="1">
    <location>
        <begin position="11"/>
        <end position="21"/>
    </location>
</feature>
<dbReference type="EMBL" id="JAIWYP010000008">
    <property type="protein sequence ID" value="KAH3788617.1"/>
    <property type="molecule type" value="Genomic_DNA"/>
</dbReference>
<protein>
    <submittedName>
        <fullName evidence="2">Uncharacterized protein</fullName>
    </submittedName>
</protein>
<name>A0A9D4IXW9_DREPO</name>